<dbReference type="InterPro" id="IPR009072">
    <property type="entry name" value="Histone-fold"/>
</dbReference>
<dbReference type="Gene3D" id="1.10.20.10">
    <property type="entry name" value="Histone, subunit A"/>
    <property type="match status" value="1"/>
</dbReference>
<evidence type="ECO:0000256" key="1">
    <source>
        <dbReference type="ARBA" id="ARBA00004123"/>
    </source>
</evidence>
<keyword evidence="3" id="KW-0804">Transcription</keyword>
<accession>A0A9N9Z619</accession>
<protein>
    <recommendedName>
        <fullName evidence="6">Bromodomain associated domain-containing protein</fullName>
    </recommendedName>
</protein>
<name>A0A9N9Z619_9HYPO</name>
<reference evidence="7 8" key="2">
    <citation type="submission" date="2021-10" db="EMBL/GenBank/DDBJ databases">
        <authorList>
            <person name="Piombo E."/>
        </authorList>
    </citation>
    <scope>NUCLEOTIDE SEQUENCE [LARGE SCALE GENOMIC DNA]</scope>
</reference>
<proteinExistence type="predicted"/>
<organism evidence="7 8">
    <name type="scientific">Clonostachys solani</name>
    <dbReference type="NCBI Taxonomy" id="160281"/>
    <lineage>
        <taxon>Eukaryota</taxon>
        <taxon>Fungi</taxon>
        <taxon>Dikarya</taxon>
        <taxon>Ascomycota</taxon>
        <taxon>Pezizomycotina</taxon>
        <taxon>Sordariomycetes</taxon>
        <taxon>Hypocreomycetidae</taxon>
        <taxon>Hypocreales</taxon>
        <taxon>Bionectriaceae</taxon>
        <taxon>Clonostachys</taxon>
    </lineage>
</organism>
<feature type="region of interest" description="Disordered" evidence="5">
    <location>
        <begin position="142"/>
        <end position="226"/>
    </location>
</feature>
<comment type="caution">
    <text evidence="7">The sequence shown here is derived from an EMBL/GenBank/DDBJ whole genome shotgun (WGS) entry which is preliminary data.</text>
</comment>
<gene>
    <name evidence="7" type="ORF">CSOL1703_00001943</name>
</gene>
<evidence type="ECO:0000313" key="8">
    <source>
        <dbReference type="Proteomes" id="UP000775872"/>
    </source>
</evidence>
<dbReference type="Proteomes" id="UP000775872">
    <property type="component" value="Unassembled WGS sequence"/>
</dbReference>
<evidence type="ECO:0000313" key="7">
    <source>
        <dbReference type="EMBL" id="CAH0049980.1"/>
    </source>
</evidence>
<dbReference type="CDD" id="cd00076">
    <property type="entry name" value="HFD_SF"/>
    <property type="match status" value="1"/>
</dbReference>
<keyword evidence="8" id="KW-1185">Reference proteome</keyword>
<reference evidence="8" key="1">
    <citation type="submission" date="2019-06" db="EMBL/GenBank/DDBJ databases">
        <authorList>
            <person name="Broberg M."/>
        </authorList>
    </citation>
    <scope>NUCLEOTIDE SEQUENCE [LARGE SCALE GENOMIC DNA]</scope>
</reference>
<feature type="domain" description="Bromodomain associated" evidence="6">
    <location>
        <begin position="5"/>
        <end position="83"/>
    </location>
</feature>
<comment type="subcellular location">
    <subcellularLocation>
        <location evidence="1">Nucleus</location>
    </subcellularLocation>
</comment>
<dbReference type="EMBL" id="CABFOC020000035">
    <property type="protein sequence ID" value="CAH0049980.1"/>
    <property type="molecule type" value="Genomic_DNA"/>
</dbReference>
<evidence type="ECO:0000256" key="5">
    <source>
        <dbReference type="SAM" id="MobiDB-lite"/>
    </source>
</evidence>
<dbReference type="AlphaFoldDB" id="A0A9N9Z619"/>
<evidence type="ECO:0000256" key="3">
    <source>
        <dbReference type="ARBA" id="ARBA00023163"/>
    </source>
</evidence>
<dbReference type="GO" id="GO:0005634">
    <property type="term" value="C:nucleus"/>
    <property type="evidence" value="ECO:0007669"/>
    <property type="project" value="UniProtKB-SubCell"/>
</dbReference>
<dbReference type="Pfam" id="PF07524">
    <property type="entry name" value="Bromo_TP"/>
    <property type="match status" value="1"/>
</dbReference>
<evidence type="ECO:0000259" key="6">
    <source>
        <dbReference type="SMART" id="SM00576"/>
    </source>
</evidence>
<keyword evidence="4" id="KW-0539">Nucleus</keyword>
<dbReference type="OrthoDB" id="5402929at2759"/>
<dbReference type="GO" id="GO:0046982">
    <property type="term" value="F:protein heterodimerization activity"/>
    <property type="evidence" value="ECO:0007669"/>
    <property type="project" value="InterPro"/>
</dbReference>
<dbReference type="InterPro" id="IPR006565">
    <property type="entry name" value="BTP"/>
</dbReference>
<keyword evidence="2" id="KW-0805">Transcription regulation</keyword>
<dbReference type="SMART" id="SM00576">
    <property type="entry name" value="BTP"/>
    <property type="match status" value="1"/>
</dbReference>
<evidence type="ECO:0000256" key="4">
    <source>
        <dbReference type="ARBA" id="ARBA00023242"/>
    </source>
</evidence>
<sequence length="226" mass="24627">MPAPTTLFHAFLRPSVLQILRATGYHACSPAVLDCVTDLAARYLSALCEKTADHAVHNHGDAGDFSTVDIRMALQDLGALLPEALPVQQEWLGEEDLRGVEEFVKWFSGQRMKEIMDFAKGDGENDEIDYLHALKKRHNKTSDDAKFQGTILGKPADNGEIEVEGGGDIKSIDDWITQRTGNLEEPSPSPKINGNGVDHRDARSPSSGLSSVGDRLGNEDVEMTTG</sequence>
<evidence type="ECO:0000256" key="2">
    <source>
        <dbReference type="ARBA" id="ARBA00023015"/>
    </source>
</evidence>